<evidence type="ECO:0000259" key="7">
    <source>
        <dbReference type="Pfam" id="PF12823"/>
    </source>
</evidence>
<comment type="subcellular location">
    <subcellularLocation>
        <location evidence="1">Cell membrane</location>
        <topology evidence="1">Multi-pass membrane protein</topology>
    </subcellularLocation>
</comment>
<evidence type="ECO:0000256" key="1">
    <source>
        <dbReference type="ARBA" id="ARBA00004651"/>
    </source>
</evidence>
<accession>A0ABR8ZB96</accession>
<evidence type="ECO:0000256" key="3">
    <source>
        <dbReference type="ARBA" id="ARBA00022692"/>
    </source>
</evidence>
<evidence type="ECO:0000256" key="4">
    <source>
        <dbReference type="ARBA" id="ARBA00022989"/>
    </source>
</evidence>
<keyword evidence="4 6" id="KW-1133">Transmembrane helix</keyword>
<reference evidence="8 9" key="1">
    <citation type="submission" date="2020-09" db="EMBL/GenBank/DDBJ databases">
        <title>Genome seq and assembly of Chryseobacterium sp.</title>
        <authorList>
            <person name="Chhetri G."/>
        </authorList>
    </citation>
    <scope>NUCLEOTIDE SEQUENCE [LARGE SCALE GENOMIC DNA]</scope>
    <source>
        <strain evidence="8 9">GCR10</strain>
    </source>
</reference>
<name>A0ABR8ZB96_9FLAO</name>
<keyword evidence="2" id="KW-1003">Cell membrane</keyword>
<dbReference type="EMBL" id="JACYFS010000002">
    <property type="protein sequence ID" value="MBD8082598.1"/>
    <property type="molecule type" value="Genomic_DNA"/>
</dbReference>
<dbReference type="RefSeq" id="WP_191736826.1">
    <property type="nucleotide sequence ID" value="NZ_JACYFS010000002.1"/>
</dbReference>
<dbReference type="Proteomes" id="UP000637299">
    <property type="component" value="Unassembled WGS sequence"/>
</dbReference>
<comment type="caution">
    <text evidence="8">The sequence shown here is derived from an EMBL/GenBank/DDBJ whole genome shotgun (WGS) entry which is preliminary data.</text>
</comment>
<feature type="transmembrane region" description="Helical" evidence="6">
    <location>
        <begin position="29"/>
        <end position="47"/>
    </location>
</feature>
<organism evidence="8 9">
    <name type="scientific">Chryseobacterium caseinilyticum</name>
    <dbReference type="NCBI Taxonomy" id="2771428"/>
    <lineage>
        <taxon>Bacteria</taxon>
        <taxon>Pseudomonadati</taxon>
        <taxon>Bacteroidota</taxon>
        <taxon>Flavobacteriia</taxon>
        <taxon>Flavobacteriales</taxon>
        <taxon>Weeksellaceae</taxon>
        <taxon>Chryseobacterium group</taxon>
        <taxon>Chryseobacterium</taxon>
    </lineage>
</organism>
<keyword evidence="5 6" id="KW-0472">Membrane</keyword>
<evidence type="ECO:0000256" key="5">
    <source>
        <dbReference type="ARBA" id="ARBA00023136"/>
    </source>
</evidence>
<evidence type="ECO:0000313" key="9">
    <source>
        <dbReference type="Proteomes" id="UP000637299"/>
    </source>
</evidence>
<evidence type="ECO:0000256" key="6">
    <source>
        <dbReference type="SAM" id="Phobius"/>
    </source>
</evidence>
<evidence type="ECO:0000313" key="8">
    <source>
        <dbReference type="EMBL" id="MBD8082598.1"/>
    </source>
</evidence>
<gene>
    <name evidence="8" type="ORF">IC610_09230</name>
</gene>
<proteinExistence type="predicted"/>
<protein>
    <submittedName>
        <fullName evidence="8">DUF3817 domain-containing protein</fullName>
    </submittedName>
</protein>
<feature type="transmembrane region" description="Helical" evidence="6">
    <location>
        <begin position="53"/>
        <end position="70"/>
    </location>
</feature>
<keyword evidence="9" id="KW-1185">Reference proteome</keyword>
<sequence>MIEGISYLILIFIAMPIKYIFDIILRLDLWVLFLFDFAVLIVAAVIYKWSILRIIIFLVGSVLPFVPFYLDRNLRRNILKPKPEGFFLQQAFPPSITL</sequence>
<feature type="domain" description="DUF3817" evidence="7">
    <location>
        <begin position="1"/>
        <end position="76"/>
    </location>
</feature>
<dbReference type="InterPro" id="IPR023845">
    <property type="entry name" value="DUF3817_TM"/>
</dbReference>
<dbReference type="NCBIfam" id="TIGR03954">
    <property type="entry name" value="integ_memb_HG"/>
    <property type="match status" value="1"/>
</dbReference>
<evidence type="ECO:0000256" key="2">
    <source>
        <dbReference type="ARBA" id="ARBA00022475"/>
    </source>
</evidence>
<feature type="transmembrane region" description="Helical" evidence="6">
    <location>
        <begin position="6"/>
        <end position="24"/>
    </location>
</feature>
<keyword evidence="3 6" id="KW-0812">Transmembrane</keyword>
<dbReference type="Pfam" id="PF12823">
    <property type="entry name" value="DUF3817"/>
    <property type="match status" value="1"/>
</dbReference>